<feature type="region of interest" description="Disordered" evidence="1">
    <location>
        <begin position="24"/>
        <end position="70"/>
    </location>
</feature>
<evidence type="ECO:0000256" key="1">
    <source>
        <dbReference type="SAM" id="MobiDB-lite"/>
    </source>
</evidence>
<dbReference type="Gramene" id="PRQ54747">
    <property type="protein sequence ID" value="PRQ54747"/>
    <property type="gene ID" value="RchiOBHm_Chr1g0317121"/>
</dbReference>
<evidence type="ECO:0000313" key="2">
    <source>
        <dbReference type="EMBL" id="PRQ54747.1"/>
    </source>
</evidence>
<dbReference type="PANTHER" id="PTHR33983">
    <property type="entry name" value="OS07G0185900 PROTEIN"/>
    <property type="match status" value="1"/>
</dbReference>
<dbReference type="AlphaFoldDB" id="A0A2P6S7T8"/>
<dbReference type="Proteomes" id="UP000238479">
    <property type="component" value="Chromosome 1"/>
</dbReference>
<dbReference type="EMBL" id="PDCK01000039">
    <property type="protein sequence ID" value="PRQ54747.1"/>
    <property type="molecule type" value="Genomic_DNA"/>
</dbReference>
<dbReference type="STRING" id="74649.A0A2P6S7T8"/>
<proteinExistence type="predicted"/>
<keyword evidence="3" id="KW-1185">Reference proteome</keyword>
<dbReference type="OMA" id="YMEMFRI"/>
<organism evidence="2 3">
    <name type="scientific">Rosa chinensis</name>
    <name type="common">China rose</name>
    <dbReference type="NCBI Taxonomy" id="74649"/>
    <lineage>
        <taxon>Eukaryota</taxon>
        <taxon>Viridiplantae</taxon>
        <taxon>Streptophyta</taxon>
        <taxon>Embryophyta</taxon>
        <taxon>Tracheophyta</taxon>
        <taxon>Spermatophyta</taxon>
        <taxon>Magnoliopsida</taxon>
        <taxon>eudicotyledons</taxon>
        <taxon>Gunneridae</taxon>
        <taxon>Pentapetalae</taxon>
        <taxon>rosids</taxon>
        <taxon>fabids</taxon>
        <taxon>Rosales</taxon>
        <taxon>Rosaceae</taxon>
        <taxon>Rosoideae</taxon>
        <taxon>Rosoideae incertae sedis</taxon>
        <taxon>Rosa</taxon>
    </lineage>
</organism>
<evidence type="ECO:0000313" key="3">
    <source>
        <dbReference type="Proteomes" id="UP000238479"/>
    </source>
</evidence>
<reference evidence="2 3" key="1">
    <citation type="journal article" date="2018" name="Nat. Genet.">
        <title>The Rosa genome provides new insights in the design of modern roses.</title>
        <authorList>
            <person name="Bendahmane M."/>
        </authorList>
    </citation>
    <scope>NUCLEOTIDE SEQUENCE [LARGE SCALE GENOMIC DNA]</scope>
    <source>
        <strain evidence="3">cv. Old Blush</strain>
    </source>
</reference>
<feature type="compositionally biased region" description="Basic and acidic residues" evidence="1">
    <location>
        <begin position="37"/>
        <end position="47"/>
    </location>
</feature>
<protein>
    <submittedName>
        <fullName evidence="2">Uncharacterized protein</fullName>
    </submittedName>
</protein>
<name>A0A2P6S7T8_ROSCH</name>
<gene>
    <name evidence="2" type="ORF">RchiOBHm_Chr1g0317121</name>
</gene>
<dbReference type="PANTHER" id="PTHR33983:SF1">
    <property type="entry name" value="OS07G0185900 PROTEIN"/>
    <property type="match status" value="1"/>
</dbReference>
<comment type="caution">
    <text evidence="2">The sequence shown here is derived from an EMBL/GenBank/DDBJ whole genome shotgun (WGS) entry which is preliminary data.</text>
</comment>
<accession>A0A2P6S7T8</accession>
<sequence>MGMKFVELLDQGVRVAARFHSNCPQTSRKYYHPPAPHHHDDNHHHDNNNNTHHALAGGDPTATATATAGMHFKNAESSNEFILFSV</sequence>